<dbReference type="PANTHER" id="PTHR24567:SF68">
    <property type="entry name" value="DNA-BINDING TRANSCRIPTIONAL DUAL REGULATOR CRP"/>
    <property type="match status" value="1"/>
</dbReference>
<dbReference type="SUPFAM" id="SSF51206">
    <property type="entry name" value="cAMP-binding domain-like"/>
    <property type="match status" value="1"/>
</dbReference>
<dbReference type="Gene3D" id="2.60.120.10">
    <property type="entry name" value="Jelly Rolls"/>
    <property type="match status" value="1"/>
</dbReference>
<dbReference type="PROSITE" id="PS51063">
    <property type="entry name" value="HTH_CRP_2"/>
    <property type="match status" value="1"/>
</dbReference>
<dbReference type="InterPro" id="IPR050397">
    <property type="entry name" value="Env_Response_Regulators"/>
</dbReference>
<comment type="caution">
    <text evidence="5">The sequence shown here is derived from an EMBL/GenBank/DDBJ whole genome shotgun (WGS) entry which is preliminary data.</text>
</comment>
<dbReference type="SUPFAM" id="SSF46785">
    <property type="entry name" value="Winged helix' DNA-binding domain"/>
    <property type="match status" value="1"/>
</dbReference>
<keyword evidence="1" id="KW-0805">Transcription regulation</keyword>
<keyword evidence="6" id="KW-1185">Reference proteome</keyword>
<dbReference type="EMBL" id="JAVQLW010000002">
    <property type="protein sequence ID" value="MDS9468856.1"/>
    <property type="molecule type" value="Genomic_DNA"/>
</dbReference>
<dbReference type="Pfam" id="PF00027">
    <property type="entry name" value="cNMP_binding"/>
    <property type="match status" value="1"/>
</dbReference>
<dbReference type="InterPro" id="IPR036390">
    <property type="entry name" value="WH_DNA-bd_sf"/>
</dbReference>
<sequence>MTAFPMQNMVTRKLENGARLDQRDRERLAELVRGWRALPPRSDIISHGDDPEFVHVILEGIACRYKILPDGRRSIMALLIPGDFCDMHVAILGRMDHGIGTLTPCRVVDIPRSEIEELLTDYPNIARAMWWATLVDEAVLREWLVNMGKRRADRQMAHLLCELYLRYASIGWNGDFSLPMTQEQLSDTLGITAVHAQRVVAGLRQDGLIGIEERQITIPDIARLMEFAEFDPDYLHLPS</sequence>
<name>A0ABU2HUX3_9RHOB</name>
<dbReference type="PANTHER" id="PTHR24567">
    <property type="entry name" value="CRP FAMILY TRANSCRIPTIONAL REGULATORY PROTEIN"/>
    <property type="match status" value="1"/>
</dbReference>
<dbReference type="InterPro" id="IPR018490">
    <property type="entry name" value="cNMP-bd_dom_sf"/>
</dbReference>
<dbReference type="InterPro" id="IPR000595">
    <property type="entry name" value="cNMP-bd_dom"/>
</dbReference>
<keyword evidence="3" id="KW-0804">Transcription</keyword>
<dbReference type="Pfam" id="PF13545">
    <property type="entry name" value="HTH_Crp_2"/>
    <property type="match status" value="1"/>
</dbReference>
<feature type="domain" description="HTH crp-type" evidence="4">
    <location>
        <begin position="150"/>
        <end position="222"/>
    </location>
</feature>
<proteinExistence type="predicted"/>
<reference evidence="6" key="1">
    <citation type="submission" date="2023-07" db="EMBL/GenBank/DDBJ databases">
        <title>Paracoccus sp. MBLB3053 whole genome sequence.</title>
        <authorList>
            <person name="Hwang C.Y."/>
            <person name="Cho E.-S."/>
            <person name="Seo M.-J."/>
        </authorList>
    </citation>
    <scope>NUCLEOTIDE SEQUENCE [LARGE SCALE GENOMIC DNA]</scope>
    <source>
        <strain evidence="6">MBLB3053</strain>
    </source>
</reference>
<evidence type="ECO:0000256" key="3">
    <source>
        <dbReference type="ARBA" id="ARBA00023163"/>
    </source>
</evidence>
<dbReference type="InterPro" id="IPR012318">
    <property type="entry name" value="HTH_CRP"/>
</dbReference>
<dbReference type="Proteomes" id="UP001269144">
    <property type="component" value="Unassembled WGS sequence"/>
</dbReference>
<dbReference type="InterPro" id="IPR036388">
    <property type="entry name" value="WH-like_DNA-bd_sf"/>
</dbReference>
<dbReference type="CDD" id="cd00038">
    <property type="entry name" value="CAP_ED"/>
    <property type="match status" value="1"/>
</dbReference>
<evidence type="ECO:0000313" key="6">
    <source>
        <dbReference type="Proteomes" id="UP001269144"/>
    </source>
</evidence>
<organism evidence="5 6">
    <name type="scientific">Paracoccus aurantius</name>
    <dbReference type="NCBI Taxonomy" id="3073814"/>
    <lineage>
        <taxon>Bacteria</taxon>
        <taxon>Pseudomonadati</taxon>
        <taxon>Pseudomonadota</taxon>
        <taxon>Alphaproteobacteria</taxon>
        <taxon>Rhodobacterales</taxon>
        <taxon>Paracoccaceae</taxon>
        <taxon>Paracoccus</taxon>
    </lineage>
</organism>
<dbReference type="Gene3D" id="1.10.10.10">
    <property type="entry name" value="Winged helix-like DNA-binding domain superfamily/Winged helix DNA-binding domain"/>
    <property type="match status" value="1"/>
</dbReference>
<dbReference type="InterPro" id="IPR014710">
    <property type="entry name" value="RmlC-like_jellyroll"/>
</dbReference>
<evidence type="ECO:0000313" key="5">
    <source>
        <dbReference type="EMBL" id="MDS9468856.1"/>
    </source>
</evidence>
<keyword evidence="2" id="KW-0238">DNA-binding</keyword>
<gene>
    <name evidence="5" type="ORF">RGQ15_14920</name>
</gene>
<evidence type="ECO:0000259" key="4">
    <source>
        <dbReference type="PROSITE" id="PS51063"/>
    </source>
</evidence>
<dbReference type="RefSeq" id="WP_311161291.1">
    <property type="nucleotide sequence ID" value="NZ_JAVQLW010000002.1"/>
</dbReference>
<accession>A0ABU2HUX3</accession>
<evidence type="ECO:0000256" key="2">
    <source>
        <dbReference type="ARBA" id="ARBA00023125"/>
    </source>
</evidence>
<protein>
    <submittedName>
        <fullName evidence="5">Crp/Fnr family transcriptional regulator</fullName>
    </submittedName>
</protein>
<evidence type="ECO:0000256" key="1">
    <source>
        <dbReference type="ARBA" id="ARBA00023015"/>
    </source>
</evidence>